<dbReference type="SMART" id="SM00233">
    <property type="entry name" value="PH"/>
    <property type="match status" value="1"/>
</dbReference>
<dbReference type="Gene3D" id="2.30.29.30">
    <property type="entry name" value="Pleckstrin-homology domain (PH domain)/Phosphotyrosine-binding domain (PTB)"/>
    <property type="match status" value="1"/>
</dbReference>
<feature type="domain" description="PH" evidence="2">
    <location>
        <begin position="145"/>
        <end position="264"/>
    </location>
</feature>
<evidence type="ECO:0000313" key="4">
    <source>
        <dbReference type="Proteomes" id="UP000494106"/>
    </source>
</evidence>
<dbReference type="Proteomes" id="UP000494106">
    <property type="component" value="Unassembled WGS sequence"/>
</dbReference>
<dbReference type="InterPro" id="IPR001849">
    <property type="entry name" value="PH_domain"/>
</dbReference>
<comment type="caution">
    <text evidence="3">The sequence shown here is derived from an EMBL/GenBank/DDBJ whole genome shotgun (WGS) entry which is preliminary data.</text>
</comment>
<keyword evidence="4" id="KW-1185">Reference proteome</keyword>
<dbReference type="FunFam" id="2.30.29.30:FF:000030">
    <property type="entry name" value="Oxysterol-binding protein"/>
    <property type="match status" value="1"/>
</dbReference>
<evidence type="ECO:0000259" key="2">
    <source>
        <dbReference type="PROSITE" id="PS50003"/>
    </source>
</evidence>
<gene>
    <name evidence="3" type="ORF">APLA_LOCUS8427</name>
</gene>
<dbReference type="Pfam" id="PF00169">
    <property type="entry name" value="PH"/>
    <property type="match status" value="1"/>
</dbReference>
<organism evidence="3 4">
    <name type="scientific">Arctia plantaginis</name>
    <name type="common">Wood tiger moth</name>
    <name type="synonym">Phalaena plantaginis</name>
    <dbReference type="NCBI Taxonomy" id="874455"/>
    <lineage>
        <taxon>Eukaryota</taxon>
        <taxon>Metazoa</taxon>
        <taxon>Ecdysozoa</taxon>
        <taxon>Arthropoda</taxon>
        <taxon>Hexapoda</taxon>
        <taxon>Insecta</taxon>
        <taxon>Pterygota</taxon>
        <taxon>Neoptera</taxon>
        <taxon>Endopterygota</taxon>
        <taxon>Lepidoptera</taxon>
        <taxon>Glossata</taxon>
        <taxon>Ditrysia</taxon>
        <taxon>Noctuoidea</taxon>
        <taxon>Erebidae</taxon>
        <taxon>Arctiinae</taxon>
        <taxon>Arctia</taxon>
    </lineage>
</organism>
<dbReference type="InterPro" id="IPR011993">
    <property type="entry name" value="PH-like_dom_sf"/>
</dbReference>
<sequence length="610" mass="67310">MSSSPAVEPSSPSTTPSSPALKADSGQFQTSTPYFTGRKQPQPPLNVILPAPTPSTPPTYSEATLTPPPRSPGAPLVSPASGDRAHPPDGTSSDKSSETAVGGLSRTTSTALSRKESYKAQRQHYRREKKRAASALLHSIEDPSVVVLADWLKVRGSLKSWTKLWCVLKPGLLLLYKSSKAKSSHWVGTVLLTSCQVIERPSKKDGFCFKLYHPLEQSIWAPRGPHNETIGAVVQPLPTAHLIFRASSQAAGHCWLDGLELALRCSNAMLRCSRSRPEQTVAPDAPQTQTNLSHEDLEKHFNEHVLKVSELSSCSSPLMSVSDYSPKRPSSVEYQMPQKSKTHMTKFTNFMESIEIMSKDHDSSEPPTPDGDSKFLDFLKRKETNAIRNTPSTSSVRVLKVPKENKITSKSLASSPYRAELKKSPILRCLEFPKISLLEKAREKSSPTNILEENFLKFMSTFPKRRSSTPSTFKQKRISDLRESGVKTDSENDDVFIKSQRKNIYKGSEVICDTPINLIIKTAPSVERVKGISSTSSDDDTYRKSPACSHLSHVREKFSLIDYSKLPSASFEANRTARKDDIMTSHNVYIAGNIVSSGHLSGIYVPPSTD</sequence>
<dbReference type="SUPFAM" id="SSF50729">
    <property type="entry name" value="PH domain-like"/>
    <property type="match status" value="1"/>
</dbReference>
<dbReference type="OrthoDB" id="10053431at2759"/>
<reference evidence="3 4" key="1">
    <citation type="submission" date="2020-04" db="EMBL/GenBank/DDBJ databases">
        <authorList>
            <person name="Wallbank WR R."/>
            <person name="Pardo Diaz C."/>
            <person name="Kozak K."/>
            <person name="Martin S."/>
            <person name="Jiggins C."/>
            <person name="Moest M."/>
            <person name="Warren A I."/>
            <person name="Byers J.R.P. K."/>
            <person name="Montejo-Kovacevich G."/>
            <person name="Yen C E."/>
        </authorList>
    </citation>
    <scope>NUCLEOTIDE SEQUENCE [LARGE SCALE GENOMIC DNA]</scope>
</reference>
<accession>A0A8S1A8B3</accession>
<dbReference type="AlphaFoldDB" id="A0A8S1A8B3"/>
<proteinExistence type="predicted"/>
<protein>
    <recommendedName>
        <fullName evidence="2">PH domain-containing protein</fullName>
    </recommendedName>
</protein>
<evidence type="ECO:0000313" key="3">
    <source>
        <dbReference type="EMBL" id="CAB3240969.1"/>
    </source>
</evidence>
<feature type="region of interest" description="Disordered" evidence="1">
    <location>
        <begin position="1"/>
        <end position="125"/>
    </location>
</feature>
<name>A0A8S1A8B3_ARCPL</name>
<feature type="compositionally biased region" description="Low complexity" evidence="1">
    <location>
        <begin position="1"/>
        <end position="20"/>
    </location>
</feature>
<dbReference type="EMBL" id="CADEBC010000507">
    <property type="protein sequence ID" value="CAB3240969.1"/>
    <property type="molecule type" value="Genomic_DNA"/>
</dbReference>
<dbReference type="CDD" id="cd13286">
    <property type="entry name" value="PH_OPR5_ORP8"/>
    <property type="match status" value="1"/>
</dbReference>
<dbReference type="PROSITE" id="PS50003">
    <property type="entry name" value="PH_DOMAIN"/>
    <property type="match status" value="1"/>
</dbReference>
<evidence type="ECO:0000256" key="1">
    <source>
        <dbReference type="SAM" id="MobiDB-lite"/>
    </source>
</evidence>